<gene>
    <name evidence="1" type="ordered locus">Pro_1258</name>
</gene>
<dbReference type="KEGG" id="pma:Pro_1258"/>
<dbReference type="NCBIfam" id="NF045586">
    <property type="entry name" value="Npun_F0494_fam"/>
    <property type="match status" value="1"/>
</dbReference>
<organism evidence="1 2">
    <name type="scientific">Prochlorococcus marinus (strain SARG / CCMP1375 / SS120)</name>
    <dbReference type="NCBI Taxonomy" id="167539"/>
    <lineage>
        <taxon>Bacteria</taxon>
        <taxon>Bacillati</taxon>
        <taxon>Cyanobacteriota</taxon>
        <taxon>Cyanophyceae</taxon>
        <taxon>Synechococcales</taxon>
        <taxon>Prochlorococcaceae</taxon>
        <taxon>Prochlorococcus</taxon>
    </lineage>
</organism>
<name>Q7VB42_PROMA</name>
<sequence>MKLKQVSTKHQMNLIDKNIIKRSARAIKCLTFNSNFYNQIQLSGLSAEKVFEMRELYLTNSLINIQNSKVIEDNFLWLIKIGVLRREVDGQGLTSKVRLTPLGRKVLQGNPNLANQRASFIESFNNWFFRKLLLI</sequence>
<dbReference type="EMBL" id="AE017126">
    <property type="protein sequence ID" value="AAQ00302.1"/>
    <property type="molecule type" value="Genomic_DNA"/>
</dbReference>
<dbReference type="STRING" id="167539.Pro_1258"/>
<evidence type="ECO:0000313" key="2">
    <source>
        <dbReference type="Proteomes" id="UP000001420"/>
    </source>
</evidence>
<dbReference type="Proteomes" id="UP000001420">
    <property type="component" value="Chromosome"/>
</dbReference>
<protein>
    <submittedName>
        <fullName evidence="1">Uncharacterized protein</fullName>
    </submittedName>
</protein>
<dbReference type="AlphaFoldDB" id="Q7VB42"/>
<accession>Q7VB42</accession>
<reference evidence="1 2" key="1">
    <citation type="journal article" date="2003" name="Proc. Natl. Acad. Sci. U.S.A.">
        <title>Genome sequence of the cyanobacterium Prochlorococcus marinus SS120, a nearly minimal oxyphototrophic genome.</title>
        <authorList>
            <person name="Dufresne A."/>
            <person name="Salanoubat M."/>
            <person name="Partensky F."/>
            <person name="Artiguenave F."/>
            <person name="Axmann I.M."/>
            <person name="Barbe V."/>
            <person name="Duprat S."/>
            <person name="Galperin M.Y."/>
            <person name="Koonin E.V."/>
            <person name="Le Gall F."/>
            <person name="Makarova K.S."/>
            <person name="Ostrowski M."/>
            <person name="Oztas S."/>
            <person name="Robert C."/>
            <person name="Rogozin I.B."/>
            <person name="Scanlan D.J."/>
            <person name="Tandeau de Marsac N."/>
            <person name="Weissenbach J."/>
            <person name="Wincker P."/>
            <person name="Wolf Y.I."/>
            <person name="Hess W.R."/>
        </authorList>
    </citation>
    <scope>NUCLEOTIDE SEQUENCE [LARGE SCALE GENOMIC DNA]</scope>
    <source>
        <strain evidence="2">SARG / CCMP1375 / SS120</strain>
    </source>
</reference>
<dbReference type="OrthoDB" id="512175at2"/>
<dbReference type="EnsemblBacteria" id="AAQ00302">
    <property type="protein sequence ID" value="AAQ00302"/>
    <property type="gene ID" value="Pro_1258"/>
</dbReference>
<dbReference type="PATRIC" id="fig|167539.5.peg.1320"/>
<dbReference type="HOGENOM" id="CLU_134859_0_0_3"/>
<evidence type="ECO:0000313" key="1">
    <source>
        <dbReference type="EMBL" id="AAQ00302.1"/>
    </source>
</evidence>
<keyword evidence="2" id="KW-1185">Reference proteome</keyword>
<proteinExistence type="predicted"/>
<dbReference type="InterPro" id="IPR054651">
    <property type="entry name" value="Npun_F0494-like"/>
</dbReference>
<dbReference type="eggNOG" id="ENOG5032U5E">
    <property type="taxonomic scope" value="Bacteria"/>
</dbReference>